<reference evidence="3" key="1">
    <citation type="submission" date="2021-03" db="EMBL/GenBank/DDBJ databases">
        <title>Acanthopleuribacteraceae sp. M133.</title>
        <authorList>
            <person name="Wang G."/>
        </authorList>
    </citation>
    <scope>NUCLEOTIDE SEQUENCE</scope>
    <source>
        <strain evidence="3">M133</strain>
    </source>
</reference>
<dbReference type="InterPro" id="IPR000917">
    <property type="entry name" value="Sulfatase_N"/>
</dbReference>
<name>A0A8A4TR36_SULCO</name>
<feature type="repeat" description="TPR" evidence="1">
    <location>
        <begin position="513"/>
        <end position="546"/>
    </location>
</feature>
<dbReference type="Pfam" id="PF14559">
    <property type="entry name" value="TPR_19"/>
    <property type="match status" value="2"/>
</dbReference>
<protein>
    <submittedName>
        <fullName evidence="3">Sulfatase-like hydrolase/transferase</fullName>
    </submittedName>
</protein>
<dbReference type="PROSITE" id="PS50005">
    <property type="entry name" value="TPR"/>
    <property type="match status" value="2"/>
</dbReference>
<dbReference type="InterPro" id="IPR011990">
    <property type="entry name" value="TPR-like_helical_dom_sf"/>
</dbReference>
<dbReference type="InterPro" id="IPR052701">
    <property type="entry name" value="GAG_Ulvan_Degrading_Sulfatases"/>
</dbReference>
<dbReference type="InterPro" id="IPR019734">
    <property type="entry name" value="TPR_rpt"/>
</dbReference>
<keyword evidence="1" id="KW-0802">TPR repeat</keyword>
<feature type="domain" description="Sulfatase N-terminal" evidence="2">
    <location>
        <begin position="37"/>
        <end position="309"/>
    </location>
</feature>
<keyword evidence="4" id="KW-1185">Reference proteome</keyword>
<accession>A0A8A4TR36</accession>
<evidence type="ECO:0000313" key="3">
    <source>
        <dbReference type="EMBL" id="QTD51478.1"/>
    </source>
</evidence>
<dbReference type="KEGG" id="scor:J3U87_03330"/>
<gene>
    <name evidence="3" type="ORF">J3U87_03330</name>
</gene>
<feature type="repeat" description="TPR" evidence="1">
    <location>
        <begin position="547"/>
        <end position="580"/>
    </location>
</feature>
<dbReference type="Gene3D" id="3.40.720.10">
    <property type="entry name" value="Alkaline Phosphatase, subunit A"/>
    <property type="match status" value="2"/>
</dbReference>
<dbReference type="Gene3D" id="1.25.40.10">
    <property type="entry name" value="Tetratricopeptide repeat domain"/>
    <property type="match status" value="1"/>
</dbReference>
<dbReference type="SMART" id="SM00028">
    <property type="entry name" value="TPR"/>
    <property type="match status" value="3"/>
</dbReference>
<dbReference type="SUPFAM" id="SSF53649">
    <property type="entry name" value="Alkaline phosphatase-like"/>
    <property type="match status" value="1"/>
</dbReference>
<dbReference type="RefSeq" id="WP_237381607.1">
    <property type="nucleotide sequence ID" value="NZ_CP071793.1"/>
</dbReference>
<keyword evidence="3" id="KW-0378">Hydrolase</keyword>
<dbReference type="Proteomes" id="UP000663929">
    <property type="component" value="Chromosome"/>
</dbReference>
<evidence type="ECO:0000259" key="2">
    <source>
        <dbReference type="Pfam" id="PF00884"/>
    </source>
</evidence>
<dbReference type="PANTHER" id="PTHR43751:SF3">
    <property type="entry name" value="SULFATASE N-TERMINAL DOMAIN-CONTAINING PROTEIN"/>
    <property type="match status" value="1"/>
</dbReference>
<dbReference type="SUPFAM" id="SSF48452">
    <property type="entry name" value="TPR-like"/>
    <property type="match status" value="1"/>
</dbReference>
<dbReference type="CDD" id="cd16148">
    <property type="entry name" value="sulfatase_like"/>
    <property type="match status" value="1"/>
</dbReference>
<sequence length="643" mass="72118">MLRPFHRRGATFAVLTLCLVWIAMGLTQCTRRIAAPQNIILITLDTTRTDALGVYGNGQAQTPVIDALAGNGHHFTQCYSQAPITLPSHSSILTGLIPPNHGVRNNGNYRLGEVPTLAQALRESGMRTGAFVGSAILLEEFGLGRGFDHYDDEIVHYTESRETGHIVTRRAESVIQRAWSWISDRDQPFFSWIHLYDPHWPYEPPSPFAEAFADNPYLGELAYVDLQLGWLVDQLRRKGLFENTLIVITADHGESFGEHGEQSHGFFCYGATTHVPLILSQPIMGEAGQSFDHLVRSIDIAPTLLRLKGLKPKTALDGLPLWDKSPRESYSEAMIPYENFYCAPVQAYRDQQLSYYKGNAEELYDIAADPHEQNNLIENDPERAARLRDGLAPLLRDTGESDSERQMDPSTVELLRSLGYVHDGGSHIPGTKAPHELPPPKEALPVYRVFQRLNHQGKTYPFKAIEAYTRLETEFPDNVVVQKELGRLLTFAGDRDGALRRLRKAAETRHEDPRLHTLLGLGHAHFGEREEALDEFRLALELDPNHLIARYNAAVLFLEAGRIEPARENFAKVLEAAPEDVYSLNNMAVIALEHDKDPAKAFAWLSRAKEARGNHPLIRKNHQKLAALLGEDKATEARVEESP</sequence>
<dbReference type="GO" id="GO:0016787">
    <property type="term" value="F:hydrolase activity"/>
    <property type="evidence" value="ECO:0007669"/>
    <property type="project" value="UniProtKB-KW"/>
</dbReference>
<evidence type="ECO:0000313" key="4">
    <source>
        <dbReference type="Proteomes" id="UP000663929"/>
    </source>
</evidence>
<dbReference type="InterPro" id="IPR017850">
    <property type="entry name" value="Alkaline_phosphatase_core_sf"/>
</dbReference>
<dbReference type="Pfam" id="PF00884">
    <property type="entry name" value="Sulfatase"/>
    <property type="match status" value="1"/>
</dbReference>
<dbReference type="AlphaFoldDB" id="A0A8A4TR36"/>
<evidence type="ECO:0000256" key="1">
    <source>
        <dbReference type="PROSITE-ProRule" id="PRU00339"/>
    </source>
</evidence>
<dbReference type="EMBL" id="CP071793">
    <property type="protein sequence ID" value="QTD51478.1"/>
    <property type="molecule type" value="Genomic_DNA"/>
</dbReference>
<organism evidence="3 4">
    <name type="scientific">Sulfidibacter corallicola</name>
    <dbReference type="NCBI Taxonomy" id="2818388"/>
    <lineage>
        <taxon>Bacteria</taxon>
        <taxon>Pseudomonadati</taxon>
        <taxon>Acidobacteriota</taxon>
        <taxon>Holophagae</taxon>
        <taxon>Acanthopleuribacterales</taxon>
        <taxon>Acanthopleuribacteraceae</taxon>
        <taxon>Sulfidibacter</taxon>
    </lineage>
</organism>
<dbReference type="PANTHER" id="PTHR43751">
    <property type="entry name" value="SULFATASE"/>
    <property type="match status" value="1"/>
</dbReference>
<proteinExistence type="predicted"/>